<evidence type="ECO:0000313" key="3">
    <source>
        <dbReference type="Proteomes" id="UP000077266"/>
    </source>
</evidence>
<dbReference type="SUPFAM" id="SSF49899">
    <property type="entry name" value="Concanavalin A-like lectins/glucanases"/>
    <property type="match status" value="1"/>
</dbReference>
<gene>
    <name evidence="2" type="ORF">EXIGLDRAFT_328664</name>
</gene>
<protein>
    <recommendedName>
        <fullName evidence="4">DUF1349-domain-containing protein</fullName>
    </recommendedName>
</protein>
<name>A0A165LPR1_EXIGL</name>
<dbReference type="STRING" id="1314781.A0A165LPR1"/>
<sequence length="177" mass="19288">MKSSFTLSAPAPTDLWRKPPAHDVTNAPTITQSIPLASFKSLRVTVSANWERQYDQGGLIITAPDNTYWIKAGIEFFNGQPCVASVATESSSDWSLAPGLAPSGTATFEFAPVKGALWLYLVQDDGERIPLREVTWFLAKQPDVVASVGVYCCRPTAKDGDESELVVQFTNFALECL</sequence>
<dbReference type="InterPro" id="IPR013320">
    <property type="entry name" value="ConA-like_dom_sf"/>
</dbReference>
<dbReference type="AlphaFoldDB" id="A0A165LPR1"/>
<dbReference type="OrthoDB" id="42525at2759"/>
<reference evidence="2 3" key="1">
    <citation type="journal article" date="2016" name="Mol. Biol. Evol.">
        <title>Comparative Genomics of Early-Diverging Mushroom-Forming Fungi Provides Insights into the Origins of Lignocellulose Decay Capabilities.</title>
        <authorList>
            <person name="Nagy L.G."/>
            <person name="Riley R."/>
            <person name="Tritt A."/>
            <person name="Adam C."/>
            <person name="Daum C."/>
            <person name="Floudas D."/>
            <person name="Sun H."/>
            <person name="Yadav J.S."/>
            <person name="Pangilinan J."/>
            <person name="Larsson K.H."/>
            <person name="Matsuura K."/>
            <person name="Barry K."/>
            <person name="Labutti K."/>
            <person name="Kuo R."/>
            <person name="Ohm R.A."/>
            <person name="Bhattacharya S.S."/>
            <person name="Shirouzu T."/>
            <person name="Yoshinaga Y."/>
            <person name="Martin F.M."/>
            <person name="Grigoriev I.V."/>
            <person name="Hibbett D.S."/>
        </authorList>
    </citation>
    <scope>NUCLEOTIDE SEQUENCE [LARGE SCALE GENOMIC DNA]</scope>
    <source>
        <strain evidence="2 3">HHB12029</strain>
    </source>
</reference>
<evidence type="ECO:0000313" key="2">
    <source>
        <dbReference type="EMBL" id="KZV98150.1"/>
    </source>
</evidence>
<keyword evidence="3" id="KW-1185">Reference proteome</keyword>
<evidence type="ECO:0008006" key="4">
    <source>
        <dbReference type="Google" id="ProtNLM"/>
    </source>
</evidence>
<dbReference type="InParanoid" id="A0A165LPR1"/>
<dbReference type="Gene3D" id="2.60.120.200">
    <property type="match status" value="1"/>
</dbReference>
<dbReference type="Pfam" id="PF07081">
    <property type="entry name" value="DUF1349"/>
    <property type="match status" value="1"/>
</dbReference>
<organism evidence="2 3">
    <name type="scientific">Exidia glandulosa HHB12029</name>
    <dbReference type="NCBI Taxonomy" id="1314781"/>
    <lineage>
        <taxon>Eukaryota</taxon>
        <taxon>Fungi</taxon>
        <taxon>Dikarya</taxon>
        <taxon>Basidiomycota</taxon>
        <taxon>Agaricomycotina</taxon>
        <taxon>Agaricomycetes</taxon>
        <taxon>Auriculariales</taxon>
        <taxon>Exidiaceae</taxon>
        <taxon>Exidia</taxon>
    </lineage>
</organism>
<dbReference type="EMBL" id="KV425922">
    <property type="protein sequence ID" value="KZV98150.1"/>
    <property type="molecule type" value="Genomic_DNA"/>
</dbReference>
<proteinExistence type="predicted"/>
<dbReference type="PANTHER" id="PTHR35332">
    <property type="entry name" value="REGULATION OF ENOLASE PROTEIN 1"/>
    <property type="match status" value="1"/>
</dbReference>
<feature type="region of interest" description="Disordered" evidence="1">
    <location>
        <begin position="1"/>
        <end position="24"/>
    </location>
</feature>
<dbReference type="Proteomes" id="UP000077266">
    <property type="component" value="Unassembled WGS sequence"/>
</dbReference>
<accession>A0A165LPR1</accession>
<dbReference type="InterPro" id="IPR009784">
    <property type="entry name" value="DUF1349"/>
</dbReference>
<dbReference type="PANTHER" id="PTHR35332:SF2">
    <property type="entry name" value="REGULATION OF ENOLASE PROTEIN 1"/>
    <property type="match status" value="1"/>
</dbReference>
<evidence type="ECO:0000256" key="1">
    <source>
        <dbReference type="SAM" id="MobiDB-lite"/>
    </source>
</evidence>